<dbReference type="Proteomes" id="UP000034883">
    <property type="component" value="Chromosome"/>
</dbReference>
<sequence length="564" mass="64446">MLPTSIGNARCAAALAALVLAGCGGAAAHRYPLRDPMWVDDDRRPFAPEPEEQYNSWIWDAVDNTTFRQLAELWEYEETREAINVNSVDEVPSSSWFENRIGQRPVSLEEITEGACAGQSIPEPPWTIVEHKAQGTTPGFVIEVDGQRYLFKTDIRVPELTTAADSIATRIFHAIGYSTPCNRVVSFTPDMFVIAPGTMRNGYSDQPMTQADLEEVVNAALRTDDGRFRGSLSRYIDGDVLGGWRFDGRRDDDPNDVVPHEHRREIRGMYVLSAWLNHIDSRAENNFDAWVTTDGTNGYVQHYILDVGDSFGLIWERSDPLTRRFGHSHYVDLEHIGVDLFTLGLLDRPYREEESDRPHPVFTYYNVEDFDPDAWRNGYPNPGFERRTERDMAWMTRIISQFRDEHLRALVATGQFSEPSVARDLERILRGRQRKIFERYLTRLSPLAFPQIVSETDRTWLCMRDLAIETGIRDAWDRRHRATAWLDWPAGPPAMEIEQRRTDEHVCALLPDLRVRAGAAPRYLVIDVVASTPGRETTGAVSVHLYQTGPREYRVVGLRRLDPP</sequence>
<proteinExistence type="predicted"/>
<dbReference type="AlphaFoldDB" id="A0A0F6YN57"/>
<organism evidence="2 3">
    <name type="scientific">Sandaracinus amylolyticus</name>
    <dbReference type="NCBI Taxonomy" id="927083"/>
    <lineage>
        <taxon>Bacteria</taxon>
        <taxon>Pseudomonadati</taxon>
        <taxon>Myxococcota</taxon>
        <taxon>Polyangia</taxon>
        <taxon>Polyangiales</taxon>
        <taxon>Sandaracinaceae</taxon>
        <taxon>Sandaracinus</taxon>
    </lineage>
</organism>
<dbReference type="RefSeq" id="WP_053237835.1">
    <property type="nucleotide sequence ID" value="NZ_CP011125.1"/>
</dbReference>
<dbReference type="KEGG" id="samy:DB32_008065"/>
<feature type="signal peptide" evidence="1">
    <location>
        <begin position="1"/>
        <end position="28"/>
    </location>
</feature>
<dbReference type="OrthoDB" id="1492085at2"/>
<reference evidence="2 3" key="1">
    <citation type="submission" date="2015-03" db="EMBL/GenBank/DDBJ databases">
        <title>Genome assembly of Sandaracinus amylolyticus DSM 53668.</title>
        <authorList>
            <person name="Sharma G."/>
            <person name="Subramanian S."/>
        </authorList>
    </citation>
    <scope>NUCLEOTIDE SEQUENCE [LARGE SCALE GENOMIC DNA]</scope>
    <source>
        <strain evidence="2 3">DSM 53668</strain>
    </source>
</reference>
<name>A0A0F6YN57_9BACT</name>
<accession>A0A0F6YN57</accession>
<feature type="chain" id="PRO_5002513067" description="Lipoprotein" evidence="1">
    <location>
        <begin position="29"/>
        <end position="564"/>
    </location>
</feature>
<dbReference type="EMBL" id="CP011125">
    <property type="protein sequence ID" value="AKF10916.1"/>
    <property type="molecule type" value="Genomic_DNA"/>
</dbReference>
<evidence type="ECO:0000256" key="1">
    <source>
        <dbReference type="SAM" id="SignalP"/>
    </source>
</evidence>
<dbReference type="STRING" id="927083.DB32_008065"/>
<keyword evidence="3" id="KW-1185">Reference proteome</keyword>
<evidence type="ECO:0000313" key="3">
    <source>
        <dbReference type="Proteomes" id="UP000034883"/>
    </source>
</evidence>
<gene>
    <name evidence="2" type="ORF">DB32_008065</name>
</gene>
<keyword evidence="1" id="KW-0732">Signal</keyword>
<evidence type="ECO:0008006" key="4">
    <source>
        <dbReference type="Google" id="ProtNLM"/>
    </source>
</evidence>
<evidence type="ECO:0000313" key="2">
    <source>
        <dbReference type="EMBL" id="AKF10916.1"/>
    </source>
</evidence>
<protein>
    <recommendedName>
        <fullName evidence="4">Lipoprotein</fullName>
    </recommendedName>
</protein>